<organism evidence="6 7">
    <name type="scientific">Terriglobus aquaticus</name>
    <dbReference type="NCBI Taxonomy" id="940139"/>
    <lineage>
        <taxon>Bacteria</taxon>
        <taxon>Pseudomonadati</taxon>
        <taxon>Acidobacteriota</taxon>
        <taxon>Terriglobia</taxon>
        <taxon>Terriglobales</taxon>
        <taxon>Acidobacteriaceae</taxon>
        <taxon>Terriglobus</taxon>
    </lineage>
</organism>
<gene>
    <name evidence="6" type="ORF">ACK2TP_08995</name>
</gene>
<dbReference type="PANTHER" id="PTHR21496:SF23">
    <property type="entry name" value="3-PHENYLPROPIONATE_CINNAMIC ACID DIOXYGENASE FERREDOXIN SUBUNIT"/>
    <property type="match status" value="1"/>
</dbReference>
<accession>A0ABW9KK28</accession>
<proteinExistence type="predicted"/>
<dbReference type="InterPro" id="IPR017941">
    <property type="entry name" value="Rieske_2Fe-2S"/>
</dbReference>
<dbReference type="Pfam" id="PF00355">
    <property type="entry name" value="Rieske"/>
    <property type="match status" value="1"/>
</dbReference>
<evidence type="ECO:0000256" key="4">
    <source>
        <dbReference type="ARBA" id="ARBA00023014"/>
    </source>
</evidence>
<keyword evidence="4" id="KW-0411">Iron-sulfur</keyword>
<keyword evidence="2" id="KW-0479">Metal-binding</keyword>
<comment type="caution">
    <text evidence="6">The sequence shown here is derived from an EMBL/GenBank/DDBJ whole genome shotgun (WGS) entry which is preliminary data.</text>
</comment>
<keyword evidence="3" id="KW-0408">Iron</keyword>
<dbReference type="Proteomes" id="UP001634747">
    <property type="component" value="Unassembled WGS sequence"/>
</dbReference>
<dbReference type="PANTHER" id="PTHR21496">
    <property type="entry name" value="FERREDOXIN-RELATED"/>
    <property type="match status" value="1"/>
</dbReference>
<keyword evidence="1" id="KW-0001">2Fe-2S</keyword>
<evidence type="ECO:0000313" key="6">
    <source>
        <dbReference type="EMBL" id="MFN2975898.1"/>
    </source>
</evidence>
<evidence type="ECO:0000259" key="5">
    <source>
        <dbReference type="PROSITE" id="PS51296"/>
    </source>
</evidence>
<evidence type="ECO:0000256" key="3">
    <source>
        <dbReference type="ARBA" id="ARBA00023004"/>
    </source>
</evidence>
<reference evidence="6 7" key="1">
    <citation type="submission" date="2024-12" db="EMBL/GenBank/DDBJ databases">
        <authorList>
            <person name="Lee Y."/>
        </authorList>
    </citation>
    <scope>NUCLEOTIDE SEQUENCE [LARGE SCALE GENOMIC DNA]</scope>
    <source>
        <strain evidence="6 7">03SUJ4</strain>
    </source>
</reference>
<sequence length="122" mass="13079">MPLSFHTAVAQSGILEAEETMSNWVKLCTAAQSPADGHAQEVDVQGVTICLARADGTLAAVDNVCPHRAGPLAEGWIEDGKIVCPWHAWGFDLKTGACPEEHSQVKVYPLREEGTDLLIDLA</sequence>
<evidence type="ECO:0000256" key="2">
    <source>
        <dbReference type="ARBA" id="ARBA00022723"/>
    </source>
</evidence>
<dbReference type="InterPro" id="IPR036922">
    <property type="entry name" value="Rieske_2Fe-2S_sf"/>
</dbReference>
<dbReference type="EMBL" id="JBJYXY010000001">
    <property type="protein sequence ID" value="MFN2975898.1"/>
    <property type="molecule type" value="Genomic_DNA"/>
</dbReference>
<feature type="domain" description="Rieske" evidence="5">
    <location>
        <begin position="24"/>
        <end position="119"/>
    </location>
</feature>
<dbReference type="PROSITE" id="PS51296">
    <property type="entry name" value="RIESKE"/>
    <property type="match status" value="1"/>
</dbReference>
<name>A0ABW9KK28_9BACT</name>
<protein>
    <submittedName>
        <fullName evidence="6">Rieske (2Fe-2S) protein</fullName>
    </submittedName>
</protein>
<evidence type="ECO:0000313" key="7">
    <source>
        <dbReference type="Proteomes" id="UP001634747"/>
    </source>
</evidence>
<keyword evidence="7" id="KW-1185">Reference proteome</keyword>
<dbReference type="Gene3D" id="2.102.10.10">
    <property type="entry name" value="Rieske [2Fe-2S] iron-sulphur domain"/>
    <property type="match status" value="1"/>
</dbReference>
<dbReference type="RefSeq" id="WP_263412596.1">
    <property type="nucleotide sequence ID" value="NZ_BAABBH010000001.1"/>
</dbReference>
<dbReference type="CDD" id="cd03467">
    <property type="entry name" value="Rieske"/>
    <property type="match status" value="1"/>
</dbReference>
<dbReference type="SUPFAM" id="SSF50022">
    <property type="entry name" value="ISP domain"/>
    <property type="match status" value="1"/>
</dbReference>
<evidence type="ECO:0000256" key="1">
    <source>
        <dbReference type="ARBA" id="ARBA00022714"/>
    </source>
</evidence>